<name>A0A0P1FU31_THAGE</name>
<dbReference type="STRING" id="53501.SAMN04488043_103246"/>
<dbReference type="AlphaFoldDB" id="A0A0P1FU31"/>
<dbReference type="InterPro" id="IPR058245">
    <property type="entry name" value="NreC/VraR/RcsB-like_REC"/>
</dbReference>
<evidence type="ECO:0000256" key="1">
    <source>
        <dbReference type="ARBA" id="ARBA00022553"/>
    </source>
</evidence>
<keyword evidence="9" id="KW-1185">Reference proteome</keyword>
<dbReference type="SMART" id="SM00448">
    <property type="entry name" value="REC"/>
    <property type="match status" value="1"/>
</dbReference>
<proteinExistence type="predicted"/>
<dbReference type="CDD" id="cd06170">
    <property type="entry name" value="LuxR_C_like"/>
    <property type="match status" value="1"/>
</dbReference>
<keyword evidence="8" id="KW-0378">Hydrolase</keyword>
<feature type="modified residue" description="4-aspartylphosphate" evidence="5">
    <location>
        <position position="54"/>
    </location>
</feature>
<evidence type="ECO:0000259" key="6">
    <source>
        <dbReference type="PROSITE" id="PS50043"/>
    </source>
</evidence>
<dbReference type="Pfam" id="PF00196">
    <property type="entry name" value="GerE"/>
    <property type="match status" value="1"/>
</dbReference>
<dbReference type="PANTHER" id="PTHR43214:SF41">
    <property type="entry name" value="NITRATE_NITRITE RESPONSE REGULATOR PROTEIN NARP"/>
    <property type="match status" value="1"/>
</dbReference>
<dbReference type="PROSITE" id="PS50043">
    <property type="entry name" value="HTH_LUXR_2"/>
    <property type="match status" value="1"/>
</dbReference>
<dbReference type="PANTHER" id="PTHR43214">
    <property type="entry name" value="TWO-COMPONENT RESPONSE REGULATOR"/>
    <property type="match status" value="1"/>
</dbReference>
<evidence type="ECO:0000256" key="3">
    <source>
        <dbReference type="ARBA" id="ARBA00023125"/>
    </source>
</evidence>
<dbReference type="InterPro" id="IPR016032">
    <property type="entry name" value="Sig_transdc_resp-reg_C-effctor"/>
</dbReference>
<keyword evidence="2" id="KW-0805">Transcription regulation</keyword>
<evidence type="ECO:0000256" key="2">
    <source>
        <dbReference type="ARBA" id="ARBA00023015"/>
    </source>
</evidence>
<feature type="domain" description="HTH luxR-type" evidence="6">
    <location>
        <begin position="143"/>
        <end position="208"/>
    </location>
</feature>
<gene>
    <name evidence="8" type="primary">degU_2</name>
    <name evidence="8" type="ORF">TG4357_00346</name>
</gene>
<dbReference type="CDD" id="cd17535">
    <property type="entry name" value="REC_NarL-like"/>
    <property type="match status" value="1"/>
</dbReference>
<protein>
    <submittedName>
        <fullName evidence="8">Protease production enhancer protein</fullName>
    </submittedName>
</protein>
<dbReference type="SUPFAM" id="SSF52172">
    <property type="entry name" value="CheY-like"/>
    <property type="match status" value="1"/>
</dbReference>
<keyword evidence="3" id="KW-0238">DNA-binding</keyword>
<feature type="domain" description="Response regulatory" evidence="7">
    <location>
        <begin position="3"/>
        <end position="119"/>
    </location>
</feature>
<dbReference type="SMART" id="SM00421">
    <property type="entry name" value="HTH_LUXR"/>
    <property type="match status" value="1"/>
</dbReference>
<dbReference type="InterPro" id="IPR039420">
    <property type="entry name" value="WalR-like"/>
</dbReference>
<organism evidence="8 9">
    <name type="scientific">Thalassovita gelatinovora</name>
    <name type="common">Thalassobius gelatinovorus</name>
    <dbReference type="NCBI Taxonomy" id="53501"/>
    <lineage>
        <taxon>Bacteria</taxon>
        <taxon>Pseudomonadati</taxon>
        <taxon>Pseudomonadota</taxon>
        <taxon>Alphaproteobacteria</taxon>
        <taxon>Rhodobacterales</taxon>
        <taxon>Roseobacteraceae</taxon>
        <taxon>Thalassovita</taxon>
    </lineage>
</organism>
<keyword evidence="1 5" id="KW-0597">Phosphoprotein</keyword>
<dbReference type="SUPFAM" id="SSF46894">
    <property type="entry name" value="C-terminal effector domain of the bipartite response regulators"/>
    <property type="match status" value="1"/>
</dbReference>
<dbReference type="PROSITE" id="PS50110">
    <property type="entry name" value="RESPONSE_REGULATORY"/>
    <property type="match status" value="1"/>
</dbReference>
<dbReference type="GO" id="GO:0003677">
    <property type="term" value="F:DNA binding"/>
    <property type="evidence" value="ECO:0007669"/>
    <property type="project" value="UniProtKB-KW"/>
</dbReference>
<reference evidence="8 9" key="1">
    <citation type="submission" date="2015-09" db="EMBL/GenBank/DDBJ databases">
        <authorList>
            <consortium name="Swine Surveillance"/>
        </authorList>
    </citation>
    <scope>NUCLEOTIDE SEQUENCE [LARGE SCALE GENOMIC DNA]</scope>
    <source>
        <strain evidence="8 9">CECT 4357</strain>
    </source>
</reference>
<evidence type="ECO:0000256" key="5">
    <source>
        <dbReference type="PROSITE-ProRule" id="PRU00169"/>
    </source>
</evidence>
<evidence type="ECO:0000259" key="7">
    <source>
        <dbReference type="PROSITE" id="PS50110"/>
    </source>
</evidence>
<dbReference type="GO" id="GO:0000160">
    <property type="term" value="P:phosphorelay signal transduction system"/>
    <property type="evidence" value="ECO:0007669"/>
    <property type="project" value="InterPro"/>
</dbReference>
<evidence type="ECO:0000313" key="8">
    <source>
        <dbReference type="EMBL" id="CUH62846.1"/>
    </source>
</evidence>
<evidence type="ECO:0000256" key="4">
    <source>
        <dbReference type="ARBA" id="ARBA00023163"/>
    </source>
</evidence>
<dbReference type="GO" id="GO:0008233">
    <property type="term" value="F:peptidase activity"/>
    <property type="evidence" value="ECO:0007669"/>
    <property type="project" value="UniProtKB-KW"/>
</dbReference>
<dbReference type="InterPro" id="IPR001789">
    <property type="entry name" value="Sig_transdc_resp-reg_receiver"/>
</dbReference>
<dbReference type="RefSeq" id="WP_058261135.1">
    <property type="nucleotide sequence ID" value="NZ_CP051181.1"/>
</dbReference>
<dbReference type="PRINTS" id="PR00038">
    <property type="entry name" value="HTHLUXR"/>
</dbReference>
<dbReference type="EMBL" id="CYSA01000003">
    <property type="protein sequence ID" value="CUH62846.1"/>
    <property type="molecule type" value="Genomic_DNA"/>
</dbReference>
<keyword evidence="4" id="KW-0804">Transcription</keyword>
<keyword evidence="8" id="KW-0645">Protease</keyword>
<dbReference type="Proteomes" id="UP000051587">
    <property type="component" value="Unassembled WGS sequence"/>
</dbReference>
<dbReference type="Pfam" id="PF00072">
    <property type="entry name" value="Response_reg"/>
    <property type="match status" value="1"/>
</dbReference>
<dbReference type="Gene3D" id="3.40.50.2300">
    <property type="match status" value="1"/>
</dbReference>
<dbReference type="GO" id="GO:0006355">
    <property type="term" value="P:regulation of DNA-templated transcription"/>
    <property type="evidence" value="ECO:0007669"/>
    <property type="project" value="InterPro"/>
</dbReference>
<dbReference type="OrthoDB" id="5292887at2"/>
<dbReference type="InterPro" id="IPR000792">
    <property type="entry name" value="Tscrpt_reg_LuxR_C"/>
</dbReference>
<evidence type="ECO:0000313" key="9">
    <source>
        <dbReference type="Proteomes" id="UP000051587"/>
    </source>
</evidence>
<dbReference type="GO" id="GO:0006508">
    <property type="term" value="P:proteolysis"/>
    <property type="evidence" value="ECO:0007669"/>
    <property type="project" value="UniProtKB-KW"/>
</dbReference>
<dbReference type="InterPro" id="IPR011006">
    <property type="entry name" value="CheY-like_superfamily"/>
</dbReference>
<sequence length="217" mass="23493">MKEILIVEDIAETRRWLGDIASTAFPGCTISEARNMRAGISAVASKDFDLAMIDLGLPDGSGLDVLRNLRLVQPKAACIITTVMGEDSHIVAALSAGADGYLLKEQPEDLLIQQLRQLAQGIPALTPSIARRIMEHFRYTGPAADPEDELSSREKEVLALIGRGLRNVEVAEDLDIAEGTVASHIKTIYRKLGISSRAEAAWHAARMGLVAPRQTGR</sequence>
<accession>A0A0P1FU31</accession>